<evidence type="ECO:0000313" key="5">
    <source>
        <dbReference type="EMBL" id="AGL45082.1"/>
    </source>
</evidence>
<evidence type="ECO:0000259" key="2">
    <source>
        <dbReference type="Pfam" id="PF00589"/>
    </source>
</evidence>
<dbReference type="Gene3D" id="1.10.443.10">
    <property type="entry name" value="Intergrase catalytic core"/>
    <property type="match status" value="1"/>
</dbReference>
<evidence type="ECO:0000313" key="7">
    <source>
        <dbReference type="EMBL" id="AGL45162.1"/>
    </source>
</evidence>
<dbReference type="EMBL" id="KC516872">
    <property type="protein sequence ID" value="AGL45162.1"/>
    <property type="molecule type" value="Genomic_DNA"/>
</dbReference>
<name>R4NNG3_CLOBO</name>
<dbReference type="InterPro" id="IPR002104">
    <property type="entry name" value="Integrase_catalytic"/>
</dbReference>
<feature type="domain" description="Tyr recombinase" evidence="2">
    <location>
        <begin position="502"/>
        <end position="658"/>
    </location>
</feature>
<evidence type="ECO:0000313" key="4">
    <source>
        <dbReference type="EMBL" id="AGL45042.1"/>
    </source>
</evidence>
<dbReference type="InterPro" id="IPR011010">
    <property type="entry name" value="DNA_brk_join_enz"/>
</dbReference>
<evidence type="ECO:0000313" key="6">
    <source>
        <dbReference type="EMBL" id="AGL45122.1"/>
    </source>
</evidence>
<accession>R4NNG3</accession>
<reference evidence="7" key="1">
    <citation type="journal article" date="2013" name="Genome Biol. Evol.">
        <title>The Type F6 Neurotoxin Gene Cluster Locus of Group II Clostridium botulinum Has Evolved by Successive Disruption of Two Different Ancestral Precursors.</title>
        <authorList>
            <person name="Carter A.T."/>
            <person name="Stringer S.C."/>
            <person name="Webb M.D."/>
            <person name="Peck M.W."/>
        </authorList>
    </citation>
    <scope>NUCLEOTIDE SEQUENCE</scope>
    <source>
        <strain evidence="5">Craig610</strain>
        <strain evidence="6">Eklund202F</strain>
        <strain evidence="7">HobbsFT10</strain>
        <strain evidence="3">IFR 06/001</strain>
        <strain evidence="4">IFR 06/005</strain>
    </source>
</reference>
<dbReference type="GO" id="GO:0015074">
    <property type="term" value="P:DNA integration"/>
    <property type="evidence" value="ECO:0007669"/>
    <property type="project" value="InterPro"/>
</dbReference>
<dbReference type="EMBL" id="KC516871">
    <property type="protein sequence ID" value="AGL45122.1"/>
    <property type="molecule type" value="Genomic_DNA"/>
</dbReference>
<evidence type="ECO:0000256" key="1">
    <source>
        <dbReference type="ARBA" id="ARBA00023172"/>
    </source>
</evidence>
<dbReference type="GO" id="GO:0003677">
    <property type="term" value="F:DNA binding"/>
    <property type="evidence" value="ECO:0007669"/>
    <property type="project" value="InterPro"/>
</dbReference>
<dbReference type="EMBL" id="KC516869">
    <property type="protein sequence ID" value="AGL45042.1"/>
    <property type="molecule type" value="Genomic_DNA"/>
</dbReference>
<keyword evidence="1" id="KW-0233">DNA recombination</keyword>
<sequence length="802" mass="95896">MDKLEKQKNCLIDYIKNNVCDQIIQKALINLFNDVFESRIRLIKYSRDRLKIIVSWYVLAYNLINFKISDINWSNACNLYNTNYYHKLTTIAGILANEDSERKAVVAIIDRIEVRKSFDGYYDYKEAIIKLYLYLETSKNFVVLDNINEISKYKEFLINEYNIKFCDLDDKFQFNSIHKKILNNMPIGSRYEYFIQKQYILQKNNTINKVNFDCNTRNNFIKELIKNFIDEIYRIDKAPHNRLLKVFSYYIGVSLDKYLVKQCNDINYNILKNQYKFFDNSNLLDLQDKNEINNKTLTLILIQFYRFILNNYKLNFSKKEEYVVRCKSIHKILRGDYEILLFNPNESIPTTNKFCIIQSEYTMHNTAQTNNNYFIDLTELDKIIQIDLKNFLWYSHHKIEHRFNSIPVILYFLDFKKEYYKFYYKDKKKENECRYEIDENMLYMYMDKIDEEYEKNNTKKYIITQIRHFLKFHEELYNMKESYYEIISLKGLSDYDGGNPITARDLKIIYNAVKDEENTNPKMRIYTIAFEICLLTNLRIGEVLSLERNCIIDKNTIKCLRKVSERNYTNHALNEEAIILISEAIKLTDNILDNSFMSKYIFIEKSCTNFSERIKKIEFYLFFKKIIEKNNSKLENKNYRPYNLRHTYINNVYKEGVKNNLSLSEMAVIAGNSFGTAKKYYRNSSDYEMYVETLAKVKLTDTKIIGNINNNNIKVSKPVKENLGNCNEINCTFDLAECLMCKHFVTFTNRIDAFEMRIKKINKLLEKCSDNIEKGNLVCEKRLLSKYLLELLKVKEGERNAT</sequence>
<dbReference type="Pfam" id="PF00589">
    <property type="entry name" value="Phage_integrase"/>
    <property type="match status" value="1"/>
</dbReference>
<dbReference type="EMBL" id="KC516868">
    <property type="protein sequence ID" value="AGL45002.1"/>
    <property type="molecule type" value="Genomic_DNA"/>
</dbReference>
<dbReference type="InterPro" id="IPR013762">
    <property type="entry name" value="Integrase-like_cat_sf"/>
</dbReference>
<proteinExistence type="predicted"/>
<organism evidence="7">
    <name type="scientific">Clostridium botulinum</name>
    <dbReference type="NCBI Taxonomy" id="1491"/>
    <lineage>
        <taxon>Bacteria</taxon>
        <taxon>Bacillati</taxon>
        <taxon>Bacillota</taxon>
        <taxon>Clostridia</taxon>
        <taxon>Eubacteriales</taxon>
        <taxon>Clostridiaceae</taxon>
        <taxon>Clostridium</taxon>
    </lineage>
</organism>
<dbReference type="EMBL" id="KC516870">
    <property type="protein sequence ID" value="AGL45082.1"/>
    <property type="molecule type" value="Genomic_DNA"/>
</dbReference>
<dbReference type="AlphaFoldDB" id="R4NNG3"/>
<dbReference type="GO" id="GO:0006310">
    <property type="term" value="P:DNA recombination"/>
    <property type="evidence" value="ECO:0007669"/>
    <property type="project" value="UniProtKB-KW"/>
</dbReference>
<dbReference type="SUPFAM" id="SSF56349">
    <property type="entry name" value="DNA breaking-rejoining enzymes"/>
    <property type="match status" value="1"/>
</dbReference>
<evidence type="ECO:0000313" key="3">
    <source>
        <dbReference type="EMBL" id="AGL45002.1"/>
    </source>
</evidence>
<protein>
    <submittedName>
        <fullName evidence="7">DNA integration/recombination/inversion protein</fullName>
    </submittedName>
</protein>